<feature type="domain" description="LIM zinc-binding" evidence="9">
    <location>
        <begin position="8"/>
        <end position="69"/>
    </location>
</feature>
<evidence type="ECO:0000256" key="4">
    <source>
        <dbReference type="ARBA" id="ARBA00022833"/>
    </source>
</evidence>
<evidence type="ECO:0000256" key="6">
    <source>
        <dbReference type="ARBA" id="ARBA00023242"/>
    </source>
</evidence>
<evidence type="ECO:0000256" key="2">
    <source>
        <dbReference type="ARBA" id="ARBA00022723"/>
    </source>
</evidence>
<evidence type="ECO:0000256" key="1">
    <source>
        <dbReference type="ARBA" id="ARBA00004123"/>
    </source>
</evidence>
<dbReference type="CDD" id="cd09326">
    <property type="entry name" value="LIM_CRP_like"/>
    <property type="match status" value="2"/>
</dbReference>
<dbReference type="STRING" id="50990.A0A4Y7QGN1"/>
<reference evidence="10 11" key="1">
    <citation type="submission" date="2018-06" db="EMBL/GenBank/DDBJ databases">
        <title>A transcriptomic atlas of mushroom development highlights an independent origin of complex multicellularity.</title>
        <authorList>
            <consortium name="DOE Joint Genome Institute"/>
            <person name="Krizsan K."/>
            <person name="Almasi E."/>
            <person name="Merenyi Z."/>
            <person name="Sahu N."/>
            <person name="Viragh M."/>
            <person name="Koszo T."/>
            <person name="Mondo S."/>
            <person name="Kiss B."/>
            <person name="Balint B."/>
            <person name="Kues U."/>
            <person name="Barry K."/>
            <person name="Hegedus J.C."/>
            <person name="Henrissat B."/>
            <person name="Johnson J."/>
            <person name="Lipzen A."/>
            <person name="Ohm R."/>
            <person name="Nagy I."/>
            <person name="Pangilinan J."/>
            <person name="Yan J."/>
            <person name="Xiong Y."/>
            <person name="Grigoriev I.V."/>
            <person name="Hibbett D.S."/>
            <person name="Nagy L.G."/>
        </authorList>
    </citation>
    <scope>NUCLEOTIDE SEQUENCE [LARGE SCALE GENOMIC DNA]</scope>
    <source>
        <strain evidence="10 11">SZMC22713</strain>
    </source>
</reference>
<dbReference type="VEuPathDB" id="FungiDB:BD410DRAFT_894769"/>
<dbReference type="GO" id="GO:0005737">
    <property type="term" value="C:cytoplasm"/>
    <property type="evidence" value="ECO:0007669"/>
    <property type="project" value="TreeGrafter"/>
</dbReference>
<evidence type="ECO:0000313" key="10">
    <source>
        <dbReference type="EMBL" id="TDL26814.1"/>
    </source>
</evidence>
<feature type="domain" description="LIM zinc-binding" evidence="9">
    <location>
        <begin position="253"/>
        <end position="313"/>
    </location>
</feature>
<dbReference type="SMART" id="SM00132">
    <property type="entry name" value="LIM"/>
    <property type="match status" value="2"/>
</dbReference>
<evidence type="ECO:0000256" key="8">
    <source>
        <dbReference type="SAM" id="MobiDB-lite"/>
    </source>
</evidence>
<keyword evidence="11" id="KW-1185">Reference proteome</keyword>
<sequence>MHPYGGTPICPRCTRAVYAAEQIMGPGRKLYHKPCLACTSCNKRLDSLSLLEHNQEPYCKSCHTKLFGTRDLRQANLPHREEFAPVSPPKDRATTQTTLEATYGSRSRSPPIQQGNASGNNGIDETVADLRTVESPPVLRPNRTLSPTAECFPAGINKPSMPEWDPDETADTRVDSSPNDDGGKNGQGAAYTGDRSKGAIPRTIPLNPIYTGRTYSSPNTKLPSSFSTPISPTKPLTATSTGGRWAMHGTGTPMCPKCGKAVYFAEQVKASGKTFHKLCLRCTECNTALDSSRLTEKDGQVLCRNCYGKLHGPQGSGYALVGKAGG</sequence>
<dbReference type="Gene3D" id="2.10.110.10">
    <property type="entry name" value="Cysteine Rich Protein"/>
    <property type="match status" value="2"/>
</dbReference>
<feature type="compositionally biased region" description="Basic and acidic residues" evidence="8">
    <location>
        <begin position="80"/>
        <end position="93"/>
    </location>
</feature>
<evidence type="ECO:0000313" key="11">
    <source>
        <dbReference type="Proteomes" id="UP000294933"/>
    </source>
</evidence>
<evidence type="ECO:0000259" key="9">
    <source>
        <dbReference type="PROSITE" id="PS50023"/>
    </source>
</evidence>
<dbReference type="PROSITE" id="PS50023">
    <property type="entry name" value="LIM_DOMAIN_2"/>
    <property type="match status" value="2"/>
</dbReference>
<dbReference type="PROSITE" id="PS00478">
    <property type="entry name" value="LIM_DOMAIN_1"/>
    <property type="match status" value="2"/>
</dbReference>
<keyword evidence="3" id="KW-0677">Repeat</keyword>
<accession>A0A4Y7QGN1</accession>
<dbReference type="GO" id="GO:0005634">
    <property type="term" value="C:nucleus"/>
    <property type="evidence" value="ECO:0007669"/>
    <property type="project" value="UniProtKB-SubCell"/>
</dbReference>
<keyword evidence="4 7" id="KW-0862">Zinc</keyword>
<comment type="subcellular location">
    <subcellularLocation>
        <location evidence="1">Nucleus</location>
    </subcellularLocation>
</comment>
<proteinExistence type="predicted"/>
<dbReference type="GO" id="GO:0046872">
    <property type="term" value="F:metal ion binding"/>
    <property type="evidence" value="ECO:0007669"/>
    <property type="project" value="UniProtKB-KW"/>
</dbReference>
<dbReference type="OrthoDB" id="8062037at2759"/>
<dbReference type="InterPro" id="IPR001781">
    <property type="entry name" value="Znf_LIM"/>
</dbReference>
<feature type="compositionally biased region" description="Polar residues" evidence="8">
    <location>
        <begin position="94"/>
        <end position="123"/>
    </location>
</feature>
<dbReference type="FunFam" id="2.10.110.10:FF:000001">
    <property type="entry name" value="Cysteine and glycine-rich protein 1"/>
    <property type="match status" value="2"/>
</dbReference>
<evidence type="ECO:0000256" key="7">
    <source>
        <dbReference type="PROSITE-ProRule" id="PRU00125"/>
    </source>
</evidence>
<name>A0A4Y7QGN1_9AGAM</name>
<gene>
    <name evidence="10" type="ORF">BD410DRAFT_894769</name>
</gene>
<dbReference type="GO" id="GO:0030695">
    <property type="term" value="F:GTPase regulator activity"/>
    <property type="evidence" value="ECO:0007669"/>
    <property type="project" value="UniProtKB-ARBA"/>
</dbReference>
<feature type="compositionally biased region" description="Polar residues" evidence="8">
    <location>
        <begin position="213"/>
        <end position="241"/>
    </location>
</feature>
<evidence type="ECO:0000256" key="5">
    <source>
        <dbReference type="ARBA" id="ARBA00023038"/>
    </source>
</evidence>
<dbReference type="PANTHER" id="PTHR24215">
    <property type="entry name" value="RHO-GTPASE-ACTIVATING PROTEIN LRG1"/>
    <property type="match status" value="1"/>
</dbReference>
<dbReference type="SUPFAM" id="SSF57716">
    <property type="entry name" value="Glucocorticoid receptor-like (DNA-binding domain)"/>
    <property type="match status" value="4"/>
</dbReference>
<dbReference type="AlphaFoldDB" id="A0A4Y7QGN1"/>
<dbReference type="GO" id="GO:0030036">
    <property type="term" value="P:actin cytoskeleton organization"/>
    <property type="evidence" value="ECO:0007669"/>
    <property type="project" value="TreeGrafter"/>
</dbReference>
<dbReference type="Proteomes" id="UP000294933">
    <property type="component" value="Unassembled WGS sequence"/>
</dbReference>
<keyword evidence="6" id="KW-0539">Nucleus</keyword>
<organism evidence="10 11">
    <name type="scientific">Rickenella mellea</name>
    <dbReference type="NCBI Taxonomy" id="50990"/>
    <lineage>
        <taxon>Eukaryota</taxon>
        <taxon>Fungi</taxon>
        <taxon>Dikarya</taxon>
        <taxon>Basidiomycota</taxon>
        <taxon>Agaricomycotina</taxon>
        <taxon>Agaricomycetes</taxon>
        <taxon>Hymenochaetales</taxon>
        <taxon>Rickenellaceae</taxon>
        <taxon>Rickenella</taxon>
    </lineage>
</organism>
<dbReference type="PANTHER" id="PTHR24215:SF35">
    <property type="entry name" value="MUSCLE LIM PROTEIN MLP84B"/>
    <property type="match status" value="1"/>
</dbReference>
<keyword evidence="2 7" id="KW-0479">Metal-binding</keyword>
<feature type="region of interest" description="Disordered" evidence="8">
    <location>
        <begin position="80"/>
        <end position="241"/>
    </location>
</feature>
<dbReference type="EMBL" id="ML170160">
    <property type="protein sequence ID" value="TDL26814.1"/>
    <property type="molecule type" value="Genomic_DNA"/>
</dbReference>
<keyword evidence="5 7" id="KW-0440">LIM domain</keyword>
<protein>
    <submittedName>
        <fullName evidence="10">LIM-domain-containing protein</fullName>
    </submittedName>
</protein>
<evidence type="ECO:0000256" key="3">
    <source>
        <dbReference type="ARBA" id="ARBA00022737"/>
    </source>
</evidence>
<dbReference type="Pfam" id="PF00412">
    <property type="entry name" value="LIM"/>
    <property type="match status" value="2"/>
</dbReference>